<sequence>MKLYGYWRSGATYRVRIALALKGLDYDYAPVNLLKGEQKSPDYLKVSPQGLLPALMTDDGATLVQSLAVIDYLDETYPAPPLLPADPLMRARARQIAYAIACEAQPLQNLRVQKYLREEAGLDEAGVKAWLDRFVKGAIEAVETMVAETAGDYCVGDQPTLADICLVPQIYAALRFGVDLAGAPRLNAIYERCTAHPAFVKAHPDNQPDAARG</sequence>
<dbReference type="PROSITE" id="PS50404">
    <property type="entry name" value="GST_NTER"/>
    <property type="match status" value="1"/>
</dbReference>
<dbReference type="Pfam" id="PF13410">
    <property type="entry name" value="GST_C_2"/>
    <property type="match status" value="1"/>
</dbReference>
<dbReference type="InterPro" id="IPR034333">
    <property type="entry name" value="GST_Zeta_N"/>
</dbReference>
<evidence type="ECO:0000313" key="4">
    <source>
        <dbReference type="EMBL" id="SNT72114.1"/>
    </source>
</evidence>
<evidence type="ECO:0000313" key="5">
    <source>
        <dbReference type="Proteomes" id="UP000198346"/>
    </source>
</evidence>
<dbReference type="PANTHER" id="PTHR42673:SF4">
    <property type="entry name" value="MALEYLACETOACETATE ISOMERASE"/>
    <property type="match status" value="1"/>
</dbReference>
<comment type="similarity">
    <text evidence="1">Belongs to the GST superfamily. Zeta family.</text>
</comment>
<organism evidence="4 5">
    <name type="scientific">Amphiplicatus metriothermophilus</name>
    <dbReference type="NCBI Taxonomy" id="1519374"/>
    <lineage>
        <taxon>Bacteria</taxon>
        <taxon>Pseudomonadati</taxon>
        <taxon>Pseudomonadota</taxon>
        <taxon>Alphaproteobacteria</taxon>
        <taxon>Parvularculales</taxon>
        <taxon>Parvularculaceae</taxon>
        <taxon>Amphiplicatus</taxon>
    </lineage>
</organism>
<keyword evidence="4" id="KW-0413">Isomerase</keyword>
<dbReference type="SUPFAM" id="SSF52833">
    <property type="entry name" value="Thioredoxin-like"/>
    <property type="match status" value="1"/>
</dbReference>
<accession>A0A239PP87</accession>
<dbReference type="SFLD" id="SFLDG00358">
    <property type="entry name" value="Main_(cytGST)"/>
    <property type="match status" value="1"/>
</dbReference>
<name>A0A239PP87_9PROT</name>
<dbReference type="GO" id="GO:0005737">
    <property type="term" value="C:cytoplasm"/>
    <property type="evidence" value="ECO:0007669"/>
    <property type="project" value="InterPro"/>
</dbReference>
<keyword evidence="5" id="KW-1185">Reference proteome</keyword>
<dbReference type="Proteomes" id="UP000198346">
    <property type="component" value="Unassembled WGS sequence"/>
</dbReference>
<gene>
    <name evidence="4" type="ORF">SAMN06297382_1146</name>
</gene>
<dbReference type="InterPro" id="IPR040079">
    <property type="entry name" value="Glutathione_S-Trfase"/>
</dbReference>
<dbReference type="CDD" id="cd03042">
    <property type="entry name" value="GST_N_Zeta"/>
    <property type="match status" value="1"/>
</dbReference>
<feature type="domain" description="GST C-terminal" evidence="3">
    <location>
        <begin position="86"/>
        <end position="212"/>
    </location>
</feature>
<dbReference type="Gene3D" id="1.20.1050.10">
    <property type="match status" value="1"/>
</dbReference>
<dbReference type="Gene3D" id="3.40.30.10">
    <property type="entry name" value="Glutaredoxin"/>
    <property type="match status" value="1"/>
</dbReference>
<feature type="domain" description="GST N-terminal" evidence="2">
    <location>
        <begin position="1"/>
        <end position="81"/>
    </location>
</feature>
<dbReference type="InterPro" id="IPR004045">
    <property type="entry name" value="Glutathione_S-Trfase_N"/>
</dbReference>
<dbReference type="GO" id="GO:0004364">
    <property type="term" value="F:glutathione transferase activity"/>
    <property type="evidence" value="ECO:0007669"/>
    <property type="project" value="TreeGrafter"/>
</dbReference>
<dbReference type="CDD" id="cd03191">
    <property type="entry name" value="GST_C_Zeta"/>
    <property type="match status" value="1"/>
</dbReference>
<dbReference type="InterPro" id="IPR010987">
    <property type="entry name" value="Glutathione-S-Trfase_C-like"/>
</dbReference>
<dbReference type="AlphaFoldDB" id="A0A239PP87"/>
<dbReference type="OrthoDB" id="509852at2"/>
<dbReference type="GO" id="GO:0006749">
    <property type="term" value="P:glutathione metabolic process"/>
    <property type="evidence" value="ECO:0007669"/>
    <property type="project" value="TreeGrafter"/>
</dbReference>
<evidence type="ECO:0000256" key="1">
    <source>
        <dbReference type="ARBA" id="ARBA00010007"/>
    </source>
</evidence>
<dbReference type="FunFam" id="1.20.1050.10:FF:000017">
    <property type="entry name" value="Maleylacetoacetate isomerase"/>
    <property type="match status" value="1"/>
</dbReference>
<dbReference type="InterPro" id="IPR005955">
    <property type="entry name" value="GST_Zeta"/>
</dbReference>
<evidence type="ECO:0000259" key="2">
    <source>
        <dbReference type="PROSITE" id="PS50404"/>
    </source>
</evidence>
<dbReference type="Pfam" id="PF13417">
    <property type="entry name" value="GST_N_3"/>
    <property type="match status" value="1"/>
</dbReference>
<reference evidence="4 5" key="1">
    <citation type="submission" date="2017-07" db="EMBL/GenBank/DDBJ databases">
        <authorList>
            <person name="Sun Z.S."/>
            <person name="Albrecht U."/>
            <person name="Echele G."/>
            <person name="Lee C.C."/>
        </authorList>
    </citation>
    <scope>NUCLEOTIDE SEQUENCE [LARGE SCALE GENOMIC DNA]</scope>
    <source>
        <strain evidence="4 5">CGMCC 1.12710</strain>
    </source>
</reference>
<dbReference type="PANTHER" id="PTHR42673">
    <property type="entry name" value="MALEYLACETOACETATE ISOMERASE"/>
    <property type="match status" value="1"/>
</dbReference>
<dbReference type="InterPro" id="IPR036249">
    <property type="entry name" value="Thioredoxin-like_sf"/>
</dbReference>
<dbReference type="RefSeq" id="WP_089411640.1">
    <property type="nucleotide sequence ID" value="NZ_FZQA01000002.1"/>
</dbReference>
<dbReference type="GO" id="GO:0006559">
    <property type="term" value="P:L-phenylalanine catabolic process"/>
    <property type="evidence" value="ECO:0007669"/>
    <property type="project" value="TreeGrafter"/>
</dbReference>
<dbReference type="EMBL" id="FZQA01000002">
    <property type="protein sequence ID" value="SNT72114.1"/>
    <property type="molecule type" value="Genomic_DNA"/>
</dbReference>
<dbReference type="NCBIfam" id="TIGR01262">
    <property type="entry name" value="maiA"/>
    <property type="match status" value="1"/>
</dbReference>
<dbReference type="PROSITE" id="PS50405">
    <property type="entry name" value="GST_CTER"/>
    <property type="match status" value="1"/>
</dbReference>
<dbReference type="SUPFAM" id="SSF47616">
    <property type="entry name" value="GST C-terminal domain-like"/>
    <property type="match status" value="1"/>
</dbReference>
<protein>
    <submittedName>
        <fullName evidence="4">Maleylacetoacetate isomerase</fullName>
    </submittedName>
</protein>
<evidence type="ECO:0000259" key="3">
    <source>
        <dbReference type="PROSITE" id="PS50405"/>
    </source>
</evidence>
<dbReference type="InterPro" id="IPR034330">
    <property type="entry name" value="GST_Zeta_C"/>
</dbReference>
<proteinExistence type="inferred from homology"/>
<dbReference type="GO" id="GO:0016034">
    <property type="term" value="F:maleylacetoacetate isomerase activity"/>
    <property type="evidence" value="ECO:0007669"/>
    <property type="project" value="TreeGrafter"/>
</dbReference>
<dbReference type="InterPro" id="IPR036282">
    <property type="entry name" value="Glutathione-S-Trfase_C_sf"/>
</dbReference>
<dbReference type="SFLD" id="SFLDS00019">
    <property type="entry name" value="Glutathione_Transferase_(cytos"/>
    <property type="match status" value="1"/>
</dbReference>